<dbReference type="EMBL" id="JACSQL010000013">
    <property type="protein sequence ID" value="MBD7970530.1"/>
    <property type="molecule type" value="Genomic_DNA"/>
</dbReference>
<keyword evidence="2" id="KW-0378">Hydrolase</keyword>
<keyword evidence="3" id="KW-1185">Reference proteome</keyword>
<dbReference type="InterPro" id="IPR050491">
    <property type="entry name" value="AmpC-like"/>
</dbReference>
<evidence type="ECO:0000313" key="3">
    <source>
        <dbReference type="Proteomes" id="UP000608071"/>
    </source>
</evidence>
<dbReference type="RefSeq" id="WP_191803711.1">
    <property type="nucleotide sequence ID" value="NZ_JACSQL010000013.1"/>
</dbReference>
<protein>
    <submittedName>
        <fullName evidence="2">Serine hydrolase</fullName>
    </submittedName>
</protein>
<dbReference type="Gene3D" id="3.40.710.10">
    <property type="entry name" value="DD-peptidase/beta-lactamase superfamily"/>
    <property type="match status" value="1"/>
</dbReference>
<name>A0ABR8T4K1_9BACL</name>
<evidence type="ECO:0000313" key="2">
    <source>
        <dbReference type="EMBL" id="MBD7970530.1"/>
    </source>
</evidence>
<dbReference type="InterPro" id="IPR001466">
    <property type="entry name" value="Beta-lactam-related"/>
</dbReference>
<dbReference type="SUPFAM" id="SSF56601">
    <property type="entry name" value="beta-lactamase/transpeptidase-like"/>
    <property type="match status" value="1"/>
</dbReference>
<dbReference type="GO" id="GO:0016787">
    <property type="term" value="F:hydrolase activity"/>
    <property type="evidence" value="ECO:0007669"/>
    <property type="project" value="UniProtKB-KW"/>
</dbReference>
<gene>
    <name evidence="2" type="ORF">H9647_20905</name>
</gene>
<dbReference type="PANTHER" id="PTHR46825:SF15">
    <property type="entry name" value="BETA-LACTAMASE-RELATED DOMAIN-CONTAINING PROTEIN"/>
    <property type="match status" value="1"/>
</dbReference>
<evidence type="ECO:0000259" key="1">
    <source>
        <dbReference type="Pfam" id="PF00144"/>
    </source>
</evidence>
<dbReference type="Proteomes" id="UP000608071">
    <property type="component" value="Unassembled WGS sequence"/>
</dbReference>
<organism evidence="2 3">
    <name type="scientific">Paenibacillus gallinarum</name>
    <dbReference type="NCBI Taxonomy" id="2762232"/>
    <lineage>
        <taxon>Bacteria</taxon>
        <taxon>Bacillati</taxon>
        <taxon>Bacillota</taxon>
        <taxon>Bacilli</taxon>
        <taxon>Bacillales</taxon>
        <taxon>Paenibacillaceae</taxon>
        <taxon>Paenibacillus</taxon>
    </lineage>
</organism>
<sequence length="438" mass="48588">MKAEILMTKKQRADQIIQQFMKNTGVPGLAVGIVHEHEIIVADGYGVKNIETSEPVKGDTLFHTASVSKTFVASAVMQLVEQGAISLDSKIADLIPYFLMKDDRASEITVRQLLSHTSGMPDEEDYEWHSPVYEEYALEHYVRGIRDKSLDAAPGEQFSYSNIGYEILGHLISRISGLSFESYMKKYLLNPMGMNLSDFYKRNVNPKQIASPHVFDAKGSYGTCVSQIFPYHRAHGPSSTLLSSAQEMCEAALVHLAASGAAGKSTPFTKSTPILHRKSYQEMWSPHAETGWGGQMSDVGCAWFMGDYKGARVLSHSGRDTGFRSNFLLLPDTGSAVILMCNADHIGLQVLNRTLMDIVLGEEPKDIPYAIARPLAEVMVHQGVDQAVVAYERMISTHSPDSLLIIEGEFEAIAEEFAEAHREQEAIQWKNMCKKVFS</sequence>
<reference evidence="2 3" key="1">
    <citation type="submission" date="2020-08" db="EMBL/GenBank/DDBJ databases">
        <title>A Genomic Blueprint of the Chicken Gut Microbiome.</title>
        <authorList>
            <person name="Gilroy R."/>
            <person name="Ravi A."/>
            <person name="Getino M."/>
            <person name="Pursley I."/>
            <person name="Horton D.L."/>
            <person name="Alikhan N.-F."/>
            <person name="Baker D."/>
            <person name="Gharbi K."/>
            <person name="Hall N."/>
            <person name="Watson M."/>
            <person name="Adriaenssens E.M."/>
            <person name="Foster-Nyarko E."/>
            <person name="Jarju S."/>
            <person name="Secka A."/>
            <person name="Antonio M."/>
            <person name="Oren A."/>
            <person name="Chaudhuri R."/>
            <person name="La Ragione R.M."/>
            <person name="Hildebrand F."/>
            <person name="Pallen M.J."/>
        </authorList>
    </citation>
    <scope>NUCLEOTIDE SEQUENCE [LARGE SCALE GENOMIC DNA]</scope>
    <source>
        <strain evidence="2 3">Sa2BVA9</strain>
    </source>
</reference>
<dbReference type="Pfam" id="PF00144">
    <property type="entry name" value="Beta-lactamase"/>
    <property type="match status" value="1"/>
</dbReference>
<dbReference type="InterPro" id="IPR012338">
    <property type="entry name" value="Beta-lactam/transpept-like"/>
</dbReference>
<accession>A0ABR8T4K1</accession>
<dbReference type="PANTHER" id="PTHR46825">
    <property type="entry name" value="D-ALANYL-D-ALANINE-CARBOXYPEPTIDASE/ENDOPEPTIDASE AMPH"/>
    <property type="match status" value="1"/>
</dbReference>
<proteinExistence type="predicted"/>
<comment type="caution">
    <text evidence="2">The sequence shown here is derived from an EMBL/GenBank/DDBJ whole genome shotgun (WGS) entry which is preliminary data.</text>
</comment>
<feature type="domain" description="Beta-lactamase-related" evidence="1">
    <location>
        <begin position="14"/>
        <end position="345"/>
    </location>
</feature>